<organism evidence="1 2">
    <name type="scientific">Bradyrhizobium japonicum</name>
    <dbReference type="NCBI Taxonomy" id="375"/>
    <lineage>
        <taxon>Bacteria</taxon>
        <taxon>Pseudomonadati</taxon>
        <taxon>Pseudomonadota</taxon>
        <taxon>Alphaproteobacteria</taxon>
        <taxon>Hyphomicrobiales</taxon>
        <taxon>Nitrobacteraceae</taxon>
        <taxon>Bradyrhizobium</taxon>
    </lineage>
</organism>
<dbReference type="InterPro" id="IPR036380">
    <property type="entry name" value="Isochorismatase-like_sf"/>
</dbReference>
<dbReference type="AlphaFoldDB" id="A0A0A3YHL0"/>
<sequence length="135" mass="14889">MFDVPQFAIGEYEQALLSHEVATSIEFVAVDCLSLWRDTRLAARLSEPGVGSIFLGGAFLEEELLIVALEGARLGYDIRLIWDLSVARDESDRAVALARLAHHGVLATTIRQTLLEWTVALDDPAVSLRIQEILS</sequence>
<dbReference type="Gene3D" id="3.40.50.850">
    <property type="entry name" value="Isochorismatase-like"/>
    <property type="match status" value="1"/>
</dbReference>
<protein>
    <submittedName>
        <fullName evidence="1">Uncharacterized protein</fullName>
    </submittedName>
</protein>
<gene>
    <name evidence="1" type="ORF">MA20_45940</name>
</gene>
<dbReference type="Proteomes" id="UP000030377">
    <property type="component" value="Unassembled WGS sequence"/>
</dbReference>
<name>A0A0A3YHL0_BRAJP</name>
<accession>A0A0A3YHL0</accession>
<evidence type="ECO:0000313" key="1">
    <source>
        <dbReference type="EMBL" id="KGT73188.1"/>
    </source>
</evidence>
<evidence type="ECO:0000313" key="2">
    <source>
        <dbReference type="Proteomes" id="UP000030377"/>
    </source>
</evidence>
<dbReference type="EMBL" id="JRPN01000062">
    <property type="protein sequence ID" value="KGT73188.1"/>
    <property type="molecule type" value="Genomic_DNA"/>
</dbReference>
<dbReference type="SUPFAM" id="SSF52499">
    <property type="entry name" value="Isochorismatase-like hydrolases"/>
    <property type="match status" value="1"/>
</dbReference>
<comment type="caution">
    <text evidence="1">The sequence shown here is derived from an EMBL/GenBank/DDBJ whole genome shotgun (WGS) entry which is preliminary data.</text>
</comment>
<reference evidence="1 2" key="1">
    <citation type="submission" date="2014-09" db="EMBL/GenBank/DDBJ databases">
        <title>Draft genome of Bradyrhizobium japonicum Is-34.</title>
        <authorList>
            <person name="Tsurumaru H."/>
            <person name="Yamakawa T."/>
            <person name="Hashimoto S."/>
            <person name="Okizaki K."/>
            <person name="Kanesaki Y."/>
            <person name="Yoshikawa H."/>
            <person name="Yajima S."/>
        </authorList>
    </citation>
    <scope>NUCLEOTIDE SEQUENCE [LARGE SCALE GENOMIC DNA]</scope>
    <source>
        <strain evidence="1 2">Is-34</strain>
    </source>
</reference>
<proteinExistence type="predicted"/>